<dbReference type="Pfam" id="PF13332">
    <property type="entry name" value="Fil_haemagg_2"/>
    <property type="match status" value="4"/>
</dbReference>
<feature type="compositionally biased region" description="Low complexity" evidence="1">
    <location>
        <begin position="716"/>
        <end position="731"/>
    </location>
</feature>
<sequence length="876" mass="89094">TSKEGSINNITEVQTSGSDSDRKTSIGAVSGIVSDGALVMDAAKDINNIGAKLKAGETLALKAGENINILSIQNAEASSKSIKNGRSSTSSVTNMGSVLEAGGNVVMESGKDTTIKGSDVTAGGLMYVKTGGDFKLLADQDTTETKTSTSRSGFGVGGGIWGKQTVETTDFQGTNKASNLSVGSLIVDSENKAIIEGSNIGIRDKDSTSLIRGKAGVDILDGKDEERHEKVTTTSTYLKSTKGSASNDNPIYGTAADGIQKDKKGKFNGNATQNMYGASTEDEPDVQAGVGAKAEKTKLSMNVQANASASAKGEAALKISETTKTVEKSGSSTSVASNIVSAGNLAIMSDNTVNVRGSNVDVDGKLAIAAKNLLVEAGKNTSYASRDVKRTSVGIFAEGDASAQAVTQAGGKVGVNGASLGASAGMSAQANSTVTFGAKKEHQNETMNSLTHTNSSLKSGSDMLIKVTDTATFQGADVQAGQWDKDGKPAGAPAALRIEAKNIKNLAVQDTHSETSTSSSKLAGVYLSGSVSAQASAQASASADVTNINPLSASASASAGASAEVGAGLRTAIENNEQSYDTVTNKGNNFKATGSFVRIAENEILDQATQVNAGSIYQSAATIKDEAVHDSQTFHSSSQSHEARLGLYAEAGASANVSAQASLGATASTSTGNQSSGARESSASSGTKSTKLAAGVSAQYSMESSKVDSKDTQARSSSFTSSGNITSISSGETQLNGTQFKSTGGDINLEASKLTYNAVHDTHESSSTSRNVDVNVKVGMDLRGVPDIELGAEYGQNKSNAKSSTAVVGGLNAAGDIKVRANEANFEGTALTGRTDSKVSVQANSTTFTAAESTSTSNSSGFGVGVGFENAQKYES</sequence>
<proteinExistence type="predicted"/>
<comment type="caution">
    <text evidence="2">The sequence shown here is derived from an EMBL/GenBank/DDBJ whole genome shotgun (WGS) entry which is preliminary data.</text>
</comment>
<accession>A0ABX9U5B3</accession>
<feature type="region of interest" description="Disordered" evidence="1">
    <location>
        <begin position="667"/>
        <end position="690"/>
    </location>
</feature>
<feature type="non-terminal residue" evidence="2">
    <location>
        <position position="1"/>
    </location>
</feature>
<dbReference type="RefSeq" id="WP_147435460.1">
    <property type="nucleotide sequence ID" value="NZ_RCHE01000025.1"/>
</dbReference>
<dbReference type="InterPro" id="IPR025157">
    <property type="entry name" value="Hemagglutinin_rpt"/>
</dbReference>
<feature type="region of interest" description="Disordered" evidence="1">
    <location>
        <begin position="702"/>
        <end position="739"/>
    </location>
</feature>
<feature type="compositionally biased region" description="Low complexity" evidence="1">
    <location>
        <begin position="675"/>
        <end position="686"/>
    </location>
</feature>
<feature type="compositionally biased region" description="Polar residues" evidence="1">
    <location>
        <begin position="1"/>
        <end position="18"/>
    </location>
</feature>
<dbReference type="EMBL" id="RCHE01000025">
    <property type="protein sequence ID" value="RLL43217.1"/>
    <property type="molecule type" value="Genomic_DNA"/>
</dbReference>
<gene>
    <name evidence="2" type="ORF">D9K79_10860</name>
</gene>
<evidence type="ECO:0000313" key="3">
    <source>
        <dbReference type="Proteomes" id="UP000273105"/>
    </source>
</evidence>
<evidence type="ECO:0008006" key="4">
    <source>
        <dbReference type="Google" id="ProtNLM"/>
    </source>
</evidence>
<dbReference type="Proteomes" id="UP000273105">
    <property type="component" value="Unassembled WGS sequence"/>
</dbReference>
<evidence type="ECO:0000313" key="2">
    <source>
        <dbReference type="EMBL" id="RLL43217.1"/>
    </source>
</evidence>
<name>A0ABX9U5B3_9GAMM</name>
<keyword evidence="3" id="KW-1185">Reference proteome</keyword>
<protein>
    <recommendedName>
        <fullName evidence="4">Hemagglutinin</fullName>
    </recommendedName>
</protein>
<reference evidence="2 3" key="1">
    <citation type="submission" date="2018-09" db="EMBL/GenBank/DDBJ databases">
        <title>The draft genome of Acinetobacter sp. strains.</title>
        <authorList>
            <person name="Qin J."/>
            <person name="Feng Y."/>
            <person name="Zong Z."/>
        </authorList>
    </citation>
    <scope>NUCLEOTIDE SEQUENCE [LARGE SCALE GENOMIC DNA]</scope>
    <source>
        <strain evidence="2 3">WCHAc060001</strain>
    </source>
</reference>
<evidence type="ECO:0000256" key="1">
    <source>
        <dbReference type="SAM" id="MobiDB-lite"/>
    </source>
</evidence>
<feature type="region of interest" description="Disordered" evidence="1">
    <location>
        <begin position="1"/>
        <end position="24"/>
    </location>
</feature>
<organism evidence="2 3">
    <name type="scientific">Acinetobacter cumulans</name>
    <dbReference type="NCBI Taxonomy" id="2136182"/>
    <lineage>
        <taxon>Bacteria</taxon>
        <taxon>Pseudomonadati</taxon>
        <taxon>Pseudomonadota</taxon>
        <taxon>Gammaproteobacteria</taxon>
        <taxon>Moraxellales</taxon>
        <taxon>Moraxellaceae</taxon>
        <taxon>Acinetobacter</taxon>
    </lineage>
</organism>